<dbReference type="SUPFAM" id="SSF53774">
    <property type="entry name" value="Glutaminase/Asparaginase"/>
    <property type="match status" value="1"/>
</dbReference>
<dbReference type="SMART" id="SM00870">
    <property type="entry name" value="Asparaginase"/>
    <property type="match status" value="1"/>
</dbReference>
<dbReference type="PIRSF" id="PIRSF500176">
    <property type="entry name" value="L_ASNase"/>
    <property type="match status" value="1"/>
</dbReference>
<evidence type="ECO:0000256" key="1">
    <source>
        <dbReference type="ARBA" id="ARBA00010518"/>
    </source>
</evidence>
<dbReference type="InterPro" id="IPR036426">
    <property type="entry name" value="Bulb-type_lectin_dom_sf"/>
</dbReference>
<feature type="binding site" evidence="3">
    <location>
        <position position="61"/>
    </location>
    <ligand>
        <name>substrate</name>
    </ligand>
</feature>
<dbReference type="SUPFAM" id="SSF51110">
    <property type="entry name" value="alpha-D-mannose-specific plant lectins"/>
    <property type="match status" value="1"/>
</dbReference>
<dbReference type="InterPro" id="IPR020827">
    <property type="entry name" value="Asparaginase/glutaminase_AS1"/>
</dbReference>
<evidence type="ECO:0000313" key="8">
    <source>
        <dbReference type="EMBL" id="MBA4612414.1"/>
    </source>
</evidence>
<feature type="binding site" evidence="3">
    <location>
        <begin position="98"/>
        <end position="99"/>
    </location>
    <ligand>
        <name>substrate</name>
    </ligand>
</feature>
<dbReference type="GO" id="GO:0004067">
    <property type="term" value="F:asparaginase activity"/>
    <property type="evidence" value="ECO:0007669"/>
    <property type="project" value="UniProtKB-UniRule"/>
</dbReference>
<dbReference type="GO" id="GO:0006520">
    <property type="term" value="P:amino acid metabolic process"/>
    <property type="evidence" value="ECO:0007669"/>
    <property type="project" value="InterPro"/>
</dbReference>
<feature type="active site" evidence="5">
    <location>
        <position position="98"/>
    </location>
</feature>
<evidence type="ECO:0000256" key="5">
    <source>
        <dbReference type="PROSITE-ProRule" id="PRU10100"/>
    </source>
</evidence>
<evidence type="ECO:0000256" key="3">
    <source>
        <dbReference type="PIRSR" id="PIRSR001220-2"/>
    </source>
</evidence>
<protein>
    <submittedName>
        <fullName evidence="8">Asparaginase</fullName>
    </submittedName>
</protein>
<accession>A0A838XZI1</accession>
<dbReference type="InterPro" id="IPR036152">
    <property type="entry name" value="Asp/glu_Ase-like_sf"/>
</dbReference>
<evidence type="ECO:0000256" key="4">
    <source>
        <dbReference type="PROSITE-ProRule" id="PRU10099"/>
    </source>
</evidence>
<dbReference type="InterPro" id="IPR006034">
    <property type="entry name" value="Asparaginase/glutaminase-like"/>
</dbReference>
<dbReference type="Pfam" id="PF17763">
    <property type="entry name" value="Asparaginase_C"/>
    <property type="match status" value="1"/>
</dbReference>
<evidence type="ECO:0000259" key="7">
    <source>
        <dbReference type="Pfam" id="PF17763"/>
    </source>
</evidence>
<dbReference type="EMBL" id="JACEON010000010">
    <property type="protein sequence ID" value="MBA4612414.1"/>
    <property type="molecule type" value="Genomic_DNA"/>
</dbReference>
<reference evidence="8 9" key="1">
    <citation type="submission" date="2020-07" db="EMBL/GenBank/DDBJ databases">
        <authorList>
            <person name="Li M."/>
        </authorList>
    </citation>
    <scope>NUCLEOTIDE SEQUENCE [LARGE SCALE GENOMIC DNA]</scope>
    <source>
        <strain evidence="8 9">DSM 23284</strain>
    </source>
</reference>
<dbReference type="Gene3D" id="3.40.50.1170">
    <property type="entry name" value="L-asparaginase, N-terminal domain"/>
    <property type="match status" value="1"/>
</dbReference>
<dbReference type="InterPro" id="IPR037152">
    <property type="entry name" value="L-asparaginase_N_sf"/>
</dbReference>
<dbReference type="PIRSF" id="PIRSF001220">
    <property type="entry name" value="L-ASNase_gatD"/>
    <property type="match status" value="1"/>
</dbReference>
<dbReference type="Proteomes" id="UP000559404">
    <property type="component" value="Unassembled WGS sequence"/>
</dbReference>
<evidence type="ECO:0000259" key="6">
    <source>
        <dbReference type="Pfam" id="PF00710"/>
    </source>
</evidence>
<feature type="active site" description="O-isoaspartyl threonine intermediate" evidence="2">
    <location>
        <position position="13"/>
    </location>
</feature>
<dbReference type="InterPro" id="IPR040919">
    <property type="entry name" value="Asparaginase_C"/>
</dbReference>
<organism evidence="8 9">
    <name type="scientific">Stappia taiwanensis</name>
    <dbReference type="NCBI Taxonomy" id="992267"/>
    <lineage>
        <taxon>Bacteria</taxon>
        <taxon>Pseudomonadati</taxon>
        <taxon>Pseudomonadota</taxon>
        <taxon>Alphaproteobacteria</taxon>
        <taxon>Hyphomicrobiales</taxon>
        <taxon>Stappiaceae</taxon>
        <taxon>Stappia</taxon>
    </lineage>
</organism>
<dbReference type="PROSITE" id="PS00917">
    <property type="entry name" value="ASN_GLN_ASE_2"/>
    <property type="match status" value="1"/>
</dbReference>
<feature type="active site" evidence="4">
    <location>
        <position position="13"/>
    </location>
</feature>
<dbReference type="PANTHER" id="PTHR11707">
    <property type="entry name" value="L-ASPARAGINASE"/>
    <property type="match status" value="1"/>
</dbReference>
<comment type="caution">
    <text evidence="8">The sequence shown here is derived from an EMBL/GenBank/DDBJ whole genome shotgun (WGS) entry which is preliminary data.</text>
</comment>
<reference evidence="8 9" key="2">
    <citation type="submission" date="2020-08" db="EMBL/GenBank/DDBJ databases">
        <title>Stappia taiwanensis sp. nov., isolated from a coastal thermal spring.</title>
        <authorList>
            <person name="Kampfer P."/>
        </authorList>
    </citation>
    <scope>NUCLEOTIDE SEQUENCE [LARGE SCALE GENOMIC DNA]</scope>
    <source>
        <strain evidence="8 9">DSM 23284</strain>
    </source>
</reference>
<evidence type="ECO:0000313" key="9">
    <source>
        <dbReference type="Proteomes" id="UP000559404"/>
    </source>
</evidence>
<dbReference type="PROSITE" id="PS51732">
    <property type="entry name" value="ASN_GLN_ASE_3"/>
    <property type="match status" value="1"/>
</dbReference>
<dbReference type="RefSeq" id="WP_181760600.1">
    <property type="nucleotide sequence ID" value="NZ_BMCR01000009.1"/>
</dbReference>
<dbReference type="PANTHER" id="PTHR11707:SF28">
    <property type="entry name" value="60 KDA LYSOPHOSPHOLIPASE"/>
    <property type="match status" value="1"/>
</dbReference>
<dbReference type="SFLD" id="SFLDS00057">
    <property type="entry name" value="Glutaminase/Asparaginase"/>
    <property type="match status" value="1"/>
</dbReference>
<dbReference type="InterPro" id="IPR027475">
    <property type="entry name" value="Asparaginase/glutaminase_AS2"/>
</dbReference>
<keyword evidence="9" id="KW-1185">Reference proteome</keyword>
<gene>
    <name evidence="8" type="ORF">H1W37_12170</name>
</gene>
<dbReference type="InterPro" id="IPR027474">
    <property type="entry name" value="L-asparaginase_N"/>
</dbReference>
<dbReference type="PRINTS" id="PR00139">
    <property type="entry name" value="ASNGLNASE"/>
</dbReference>
<feature type="domain" description="Asparaginase/glutaminase C-terminal" evidence="7">
    <location>
        <begin position="291"/>
        <end position="380"/>
    </location>
</feature>
<proteinExistence type="inferred from homology"/>
<name>A0A838XZI1_9HYPH</name>
<sequence>MSFAIRVLYTGGTIGSVDSPLAPLSGADFCQAFDQLVGPTILQKYPDAQISYDYLDPTLDSTNLQPADWCTIAARLIGEPGDTTLYSGHDAFLVLHGTDTMAWTASALSFLLTGLGADGYANAILSKPVVVTGSQLPLFYRATPQDALSILYNTDALRNVLGAIDAMRTGLPAVGLFFDDRLMLGNRTLKTNASHFNAFTSPNHPIVDLTGIEVYLDNRQFPPGPFQSSLALDDPDALARLQDQTSYVAAHIDDADVLNFLAFPAQYDTGASPATSALASMLQGALAGDGKVGGLFLQGYGEGNFPSGDPDDPESGAVYKVLKSAHDAGMVIVAGTQVIAGIVNSTAYASGSWLSDCGCIGNYDMQGPATQAKLLYLLALRDYESRGWSQAMIEDMMRTPIAGEMMDVNRLDCRGLGFLAPGQSISAFDGSATLLNDPDLGPVLQDASGNQLWRAMSGAFNAPGRLVMQDDGNLVLYDRRNAPVWAIRDYSVGQAYSALILSGSTASSDLALYVYDYQNGEVTAVLYGSAPS</sequence>
<dbReference type="InterPro" id="IPR027473">
    <property type="entry name" value="L-asparaginase_C"/>
</dbReference>
<dbReference type="AlphaFoldDB" id="A0A838XZI1"/>
<comment type="similarity">
    <text evidence="1">Belongs to the asparaginase 1 family.</text>
</comment>
<dbReference type="Gene3D" id="3.40.50.40">
    <property type="match status" value="1"/>
</dbReference>
<dbReference type="Gene3D" id="2.90.10.10">
    <property type="entry name" value="Bulb-type lectin domain"/>
    <property type="match status" value="1"/>
</dbReference>
<evidence type="ECO:0000256" key="2">
    <source>
        <dbReference type="PIRSR" id="PIRSR001220-1"/>
    </source>
</evidence>
<feature type="domain" description="L-asparaginase N-terminal" evidence="6">
    <location>
        <begin position="5"/>
        <end position="216"/>
    </location>
</feature>
<dbReference type="Pfam" id="PF00710">
    <property type="entry name" value="Asparaginase"/>
    <property type="match status" value="1"/>
</dbReference>
<dbReference type="PROSITE" id="PS00144">
    <property type="entry name" value="ASN_GLN_ASE_1"/>
    <property type="match status" value="1"/>
</dbReference>